<evidence type="ECO:0000313" key="3">
    <source>
        <dbReference type="Proteomes" id="UP000222788"/>
    </source>
</evidence>
<name>A0A2C5X3E4_9PEZI</name>
<gene>
    <name evidence="2" type="ORF">CFIMG_003065RA</name>
</gene>
<comment type="caution">
    <text evidence="2">The sequence shown here is derived from an EMBL/GenBank/DDBJ whole genome shotgun (WGS) entry which is preliminary data.</text>
</comment>
<evidence type="ECO:0000313" key="2">
    <source>
        <dbReference type="EMBL" id="PHH52512.1"/>
    </source>
</evidence>
<sequence>MPGPARPGPASTLPKGSNFQPLRKNAYLPPGKEQGILRWQNIESKNAYRSSRSEKMILVLGYLLRSLVMPYRLAIGQHNPCHSLPRTTLRSRKSVESDLDGYCGCVSRWQKPAL</sequence>
<protein>
    <submittedName>
        <fullName evidence="2">Uncharacterized protein</fullName>
    </submittedName>
</protein>
<reference evidence="2 3" key="1">
    <citation type="journal article" date="2013" name="Fungal Biol.">
        <title>Analysis of microsatellite markers in the genome of the plant pathogen Ceratocystis fimbriata.</title>
        <authorList>
            <person name="Simpson M.C."/>
            <person name="Wilken P.M."/>
            <person name="Coetzee M.P."/>
            <person name="Wingfield M.J."/>
            <person name="Wingfield B.D."/>
        </authorList>
    </citation>
    <scope>NUCLEOTIDE SEQUENCE [LARGE SCALE GENOMIC DNA]</scope>
    <source>
        <strain evidence="2 3">CBS 114723</strain>
    </source>
</reference>
<proteinExistence type="predicted"/>
<dbReference type="AlphaFoldDB" id="A0A2C5X3E4"/>
<evidence type="ECO:0000256" key="1">
    <source>
        <dbReference type="SAM" id="MobiDB-lite"/>
    </source>
</evidence>
<accession>A0A2C5X3E4</accession>
<reference evidence="2 3" key="2">
    <citation type="journal article" date="2013" name="IMA Fungus">
        <title>IMA Genome-F 1: Ceratocystis fimbriata: Draft nuclear genome sequence for the plant pathogen, Ceratocystis fimbriata.</title>
        <authorList>
            <person name="Wilken P.M."/>
            <person name="Steenkamp E.T."/>
            <person name="Wingfield M.J."/>
            <person name="de Beer Z.W."/>
            <person name="Wingfield B.D."/>
        </authorList>
    </citation>
    <scope>NUCLEOTIDE SEQUENCE [LARGE SCALE GENOMIC DNA]</scope>
    <source>
        <strain evidence="2 3">CBS 114723</strain>
    </source>
</reference>
<dbReference type="Proteomes" id="UP000222788">
    <property type="component" value="Unassembled WGS sequence"/>
</dbReference>
<organism evidence="2 3">
    <name type="scientific">Ceratocystis fimbriata CBS 114723</name>
    <dbReference type="NCBI Taxonomy" id="1035309"/>
    <lineage>
        <taxon>Eukaryota</taxon>
        <taxon>Fungi</taxon>
        <taxon>Dikarya</taxon>
        <taxon>Ascomycota</taxon>
        <taxon>Pezizomycotina</taxon>
        <taxon>Sordariomycetes</taxon>
        <taxon>Hypocreomycetidae</taxon>
        <taxon>Microascales</taxon>
        <taxon>Ceratocystidaceae</taxon>
        <taxon>Ceratocystis</taxon>
    </lineage>
</organism>
<feature type="region of interest" description="Disordered" evidence="1">
    <location>
        <begin position="1"/>
        <end position="25"/>
    </location>
</feature>
<dbReference type="EMBL" id="APWK03000065">
    <property type="protein sequence ID" value="PHH52512.1"/>
    <property type="molecule type" value="Genomic_DNA"/>
</dbReference>
<keyword evidence="3" id="KW-1185">Reference proteome</keyword>